<sequence>MPSGGLPEGLLAVLLADVKAIAAIAAICDYHDCCDCCVRRAPRHDMLRTYTAMQTQIFAQRKYSKHSNADIPTLIGA</sequence>
<gene>
    <name evidence="1" type="ORF">BIFPSEUDO_04032</name>
</gene>
<proteinExistence type="predicted"/>
<organism evidence="1 2">
    <name type="scientific">Bifidobacterium pseudocatenulatum DSM 20438 = JCM 1200 = LMG 10505</name>
    <dbReference type="NCBI Taxonomy" id="547043"/>
    <lineage>
        <taxon>Bacteria</taxon>
        <taxon>Bacillati</taxon>
        <taxon>Actinomycetota</taxon>
        <taxon>Actinomycetes</taxon>
        <taxon>Bifidobacteriales</taxon>
        <taxon>Bifidobacteriaceae</taxon>
        <taxon>Bifidobacterium</taxon>
    </lineage>
</organism>
<protein>
    <submittedName>
        <fullName evidence="1">Uncharacterized protein</fullName>
    </submittedName>
</protein>
<reference evidence="1 2" key="1">
    <citation type="submission" date="2009-02" db="EMBL/GenBank/DDBJ databases">
        <title>Draft genome sequence of Bifidobacterium pseudocatenulatum (DSM 20438).</title>
        <authorList>
            <person name="Sudarsanam P."/>
            <person name="Ley R."/>
            <person name="Guruge J."/>
            <person name="Turnbaugh P.J."/>
            <person name="Mahowald M."/>
            <person name="Liep D."/>
            <person name="Gordon J."/>
        </authorList>
    </citation>
    <scope>NUCLEOTIDE SEQUENCE [LARGE SCALE GENOMIC DNA]</scope>
    <source>
        <strain evidence="1 2">DSM 20438</strain>
    </source>
</reference>
<dbReference type="EMBL" id="ABXX02000004">
    <property type="protein sequence ID" value="EEG70288.1"/>
    <property type="molecule type" value="Genomic_DNA"/>
</dbReference>
<accession>C0BUE7</accession>
<evidence type="ECO:0000313" key="2">
    <source>
        <dbReference type="Proteomes" id="UP000003875"/>
    </source>
</evidence>
<name>C0BUE7_BIFPS</name>
<dbReference type="Proteomes" id="UP000003875">
    <property type="component" value="Unassembled WGS sequence"/>
</dbReference>
<dbReference type="KEGG" id="bpsc:BBPC_0028"/>
<dbReference type="AlphaFoldDB" id="C0BUE7"/>
<evidence type="ECO:0000313" key="1">
    <source>
        <dbReference type="EMBL" id="EEG70288.1"/>
    </source>
</evidence>
<dbReference type="PATRIC" id="fig|547043.19.peg.29"/>
<reference evidence="1 2" key="2">
    <citation type="submission" date="2009-02" db="EMBL/GenBank/DDBJ databases">
        <authorList>
            <person name="Fulton L."/>
            <person name="Clifton S."/>
            <person name="Fulton B."/>
            <person name="Xu J."/>
            <person name="Minx P."/>
            <person name="Pepin K.H."/>
            <person name="Johnson M."/>
            <person name="Bhonagiri V."/>
            <person name="Nash W.E."/>
            <person name="Mardis E.R."/>
            <person name="Wilson R.K."/>
        </authorList>
    </citation>
    <scope>NUCLEOTIDE SEQUENCE [LARGE SCALE GENOMIC DNA]</scope>
    <source>
        <strain evidence="1 2">DSM 20438</strain>
    </source>
</reference>
<comment type="caution">
    <text evidence="1">The sequence shown here is derived from an EMBL/GenBank/DDBJ whole genome shotgun (WGS) entry which is preliminary data.</text>
</comment>